<feature type="compositionally biased region" description="Low complexity" evidence="1">
    <location>
        <begin position="61"/>
        <end position="78"/>
    </location>
</feature>
<accession>A0AA38CBI2</accession>
<evidence type="ECO:0000256" key="1">
    <source>
        <dbReference type="SAM" id="MobiDB-lite"/>
    </source>
</evidence>
<proteinExistence type="predicted"/>
<keyword evidence="3" id="KW-1185">Reference proteome</keyword>
<protein>
    <submittedName>
        <fullName evidence="2">Uncharacterized protein</fullName>
    </submittedName>
</protein>
<feature type="compositionally biased region" description="Polar residues" evidence="1">
    <location>
        <begin position="40"/>
        <end position="49"/>
    </location>
</feature>
<comment type="caution">
    <text evidence="2">The sequence shown here is derived from an EMBL/GenBank/DDBJ whole genome shotgun (WGS) entry which is preliminary data.</text>
</comment>
<feature type="region of interest" description="Disordered" evidence="1">
    <location>
        <begin position="59"/>
        <end position="112"/>
    </location>
</feature>
<dbReference type="AlphaFoldDB" id="A0AA38CBI2"/>
<evidence type="ECO:0000313" key="3">
    <source>
        <dbReference type="Proteomes" id="UP000824469"/>
    </source>
</evidence>
<reference evidence="2 3" key="1">
    <citation type="journal article" date="2021" name="Nat. Plants">
        <title>The Taxus genome provides insights into paclitaxel biosynthesis.</title>
        <authorList>
            <person name="Xiong X."/>
            <person name="Gou J."/>
            <person name="Liao Q."/>
            <person name="Li Y."/>
            <person name="Zhou Q."/>
            <person name="Bi G."/>
            <person name="Li C."/>
            <person name="Du R."/>
            <person name="Wang X."/>
            <person name="Sun T."/>
            <person name="Guo L."/>
            <person name="Liang H."/>
            <person name="Lu P."/>
            <person name="Wu Y."/>
            <person name="Zhang Z."/>
            <person name="Ro D.K."/>
            <person name="Shang Y."/>
            <person name="Huang S."/>
            <person name="Yan J."/>
        </authorList>
    </citation>
    <scope>NUCLEOTIDE SEQUENCE [LARGE SCALE GENOMIC DNA]</scope>
    <source>
        <strain evidence="2">Ta-2019</strain>
    </source>
</reference>
<feature type="region of interest" description="Disordered" evidence="1">
    <location>
        <begin position="32"/>
        <end position="51"/>
    </location>
</feature>
<gene>
    <name evidence="2" type="ORF">KI387_030278</name>
</gene>
<sequence length="120" mass="13322">VNMVNPKILAQVVSAAYRVEEKEQSRLKYRQEMKEKATNSKKTVISSSGPYRKLDFKRTAFNGNKNNGKFHGNNNRGGPRPPIKQQQNNQQAGGNRYTPATGANKVPVANNEPQQGCCTC</sequence>
<name>A0AA38CBI2_TAXCH</name>
<organism evidence="2 3">
    <name type="scientific">Taxus chinensis</name>
    <name type="common">Chinese yew</name>
    <name type="synonym">Taxus wallichiana var. chinensis</name>
    <dbReference type="NCBI Taxonomy" id="29808"/>
    <lineage>
        <taxon>Eukaryota</taxon>
        <taxon>Viridiplantae</taxon>
        <taxon>Streptophyta</taxon>
        <taxon>Embryophyta</taxon>
        <taxon>Tracheophyta</taxon>
        <taxon>Spermatophyta</taxon>
        <taxon>Pinopsida</taxon>
        <taxon>Pinidae</taxon>
        <taxon>Conifers II</taxon>
        <taxon>Cupressales</taxon>
        <taxon>Taxaceae</taxon>
        <taxon>Taxus</taxon>
    </lineage>
</organism>
<feature type="non-terminal residue" evidence="2">
    <location>
        <position position="1"/>
    </location>
</feature>
<dbReference type="EMBL" id="JAHRHJ020000010">
    <property type="protein sequence ID" value="KAH9298596.1"/>
    <property type="molecule type" value="Genomic_DNA"/>
</dbReference>
<dbReference type="Proteomes" id="UP000824469">
    <property type="component" value="Unassembled WGS sequence"/>
</dbReference>
<feature type="non-terminal residue" evidence="2">
    <location>
        <position position="120"/>
    </location>
</feature>
<evidence type="ECO:0000313" key="2">
    <source>
        <dbReference type="EMBL" id="KAH9298596.1"/>
    </source>
</evidence>